<gene>
    <name evidence="1" type="ORF">ADL12_21725</name>
</gene>
<evidence type="ECO:0000313" key="2">
    <source>
        <dbReference type="Proteomes" id="UP000053923"/>
    </source>
</evidence>
<dbReference type="Proteomes" id="UP000053923">
    <property type="component" value="Unassembled WGS sequence"/>
</dbReference>
<protein>
    <submittedName>
        <fullName evidence="1">Uncharacterized protein</fullName>
    </submittedName>
</protein>
<dbReference type="AlphaFoldDB" id="A0A0X3ULH7"/>
<proteinExistence type="predicted"/>
<reference evidence="2" key="1">
    <citation type="submission" date="2015-10" db="EMBL/GenBank/DDBJ databases">
        <authorList>
            <person name="Ju K.-S."/>
            <person name="Doroghazi J.R."/>
            <person name="Metcalf W.W."/>
        </authorList>
    </citation>
    <scope>NUCLEOTIDE SEQUENCE [LARGE SCALE GENOMIC DNA]</scope>
    <source>
        <strain evidence="2">NRRL 3151</strain>
    </source>
</reference>
<name>A0A0X3ULH7_9ACTN</name>
<evidence type="ECO:0000313" key="1">
    <source>
        <dbReference type="EMBL" id="KUL33498.1"/>
    </source>
</evidence>
<dbReference type="OrthoDB" id="4206661at2"/>
<accession>A0A0X3ULH7</accession>
<dbReference type="RefSeq" id="WP_062704347.1">
    <property type="nucleotide sequence ID" value="NZ_LLZG01000188.1"/>
</dbReference>
<dbReference type="EMBL" id="LLZG01000188">
    <property type="protein sequence ID" value="KUL33498.1"/>
    <property type="molecule type" value="Genomic_DNA"/>
</dbReference>
<organism evidence="1 2">
    <name type="scientific">Streptomyces regalis</name>
    <dbReference type="NCBI Taxonomy" id="68262"/>
    <lineage>
        <taxon>Bacteria</taxon>
        <taxon>Bacillati</taxon>
        <taxon>Actinomycetota</taxon>
        <taxon>Actinomycetes</taxon>
        <taxon>Kitasatosporales</taxon>
        <taxon>Streptomycetaceae</taxon>
        <taxon>Streptomyces</taxon>
    </lineage>
</organism>
<sequence length="185" mass="20733">MDVWRVINAAIKEASGTCQTCPSPGRKRVVWDWDSHYGWVMPWVKTCCDGCYHVPEHLRNDSAYLDLVEQYEEPAPRVDGCCVAIEEVASVVRMQFDQGGVPALLAQLEEVRESMWSRSPHYDVFSGHAVMLAVEEACGPLMHRVRQAGVVSEPVLSAAERRQVLQAIDGMLRVLRTAVAEEHRG</sequence>
<keyword evidence="2" id="KW-1185">Reference proteome</keyword>
<comment type="caution">
    <text evidence="1">The sequence shown here is derived from an EMBL/GenBank/DDBJ whole genome shotgun (WGS) entry which is preliminary data.</text>
</comment>